<accession>A0A377JNL6</accession>
<organism evidence="1 2">
    <name type="scientific">Helicobacter cinaedi</name>
    <dbReference type="NCBI Taxonomy" id="213"/>
    <lineage>
        <taxon>Bacteria</taxon>
        <taxon>Pseudomonadati</taxon>
        <taxon>Campylobacterota</taxon>
        <taxon>Epsilonproteobacteria</taxon>
        <taxon>Campylobacterales</taxon>
        <taxon>Helicobacteraceae</taxon>
        <taxon>Helicobacter</taxon>
    </lineage>
</organism>
<evidence type="ECO:0008006" key="3">
    <source>
        <dbReference type="Google" id="ProtNLM"/>
    </source>
</evidence>
<protein>
    <recommendedName>
        <fullName evidence="3">Transcriptional regulator</fullName>
    </recommendedName>
</protein>
<proteinExistence type="predicted"/>
<sequence length="101" mass="11639">MKNNPFSLKLSQRDIAGILNIDTKTLYNWRKNKKELYAVVMLGFKFKEILSTQQNLTKELEFIESQALSQTRLNSAPPPPRSRNATAKIQTKINKLFSRIA</sequence>
<evidence type="ECO:0000313" key="2">
    <source>
        <dbReference type="Proteomes" id="UP000255335"/>
    </source>
</evidence>
<dbReference type="Proteomes" id="UP000255335">
    <property type="component" value="Unassembled WGS sequence"/>
</dbReference>
<dbReference type="EMBL" id="UGHZ01000001">
    <property type="protein sequence ID" value="STP09379.1"/>
    <property type="molecule type" value="Genomic_DNA"/>
</dbReference>
<reference evidence="1 2" key="1">
    <citation type="submission" date="2018-06" db="EMBL/GenBank/DDBJ databases">
        <authorList>
            <consortium name="Pathogen Informatics"/>
            <person name="Doyle S."/>
        </authorList>
    </citation>
    <scope>NUCLEOTIDE SEQUENCE [LARGE SCALE GENOMIC DNA]</scope>
    <source>
        <strain evidence="1 2">NCTC12221</strain>
    </source>
</reference>
<name>A0A377JNL6_9HELI</name>
<gene>
    <name evidence="1" type="ORF">NCTC12221_00819</name>
</gene>
<dbReference type="AlphaFoldDB" id="A0A377JNL6"/>
<evidence type="ECO:0000313" key="1">
    <source>
        <dbReference type="EMBL" id="STP09379.1"/>
    </source>
</evidence>